<keyword evidence="1" id="KW-0812">Transmembrane</keyword>
<feature type="transmembrane region" description="Helical" evidence="1">
    <location>
        <begin position="1321"/>
        <end position="1342"/>
    </location>
</feature>
<keyword evidence="3" id="KW-1185">Reference proteome</keyword>
<feature type="transmembrane region" description="Helical" evidence="1">
    <location>
        <begin position="732"/>
        <end position="751"/>
    </location>
</feature>
<feature type="transmembrane region" description="Helical" evidence="1">
    <location>
        <begin position="551"/>
        <end position="569"/>
    </location>
</feature>
<evidence type="ECO:0000313" key="2">
    <source>
        <dbReference type="EMBL" id="GAX61058.1"/>
    </source>
</evidence>
<feature type="transmembrane region" description="Helical" evidence="1">
    <location>
        <begin position="1216"/>
        <end position="1239"/>
    </location>
</feature>
<feature type="transmembrane region" description="Helical" evidence="1">
    <location>
        <begin position="1182"/>
        <end position="1204"/>
    </location>
</feature>
<reference evidence="3" key="1">
    <citation type="journal article" date="2017" name="Environ. Microbiol. Rep.">
        <title>Genetic Diversity of Marine Anaerobic Ammonium-Oxidizing Bacteria as Revealed by Genomic and Proteomic Analyses of 'Candidatus Scalindua japonica'.</title>
        <authorList>
            <person name="Oshiki M."/>
            <person name="Mizuto K."/>
            <person name="Kimura Z."/>
            <person name="Kindaichi T."/>
            <person name="Satoh H."/>
            <person name="Okabe S."/>
        </authorList>
    </citation>
    <scope>NUCLEOTIDE SEQUENCE [LARGE SCALE GENOMIC DNA]</scope>
    <source>
        <strain evidence="3">husup-a2</strain>
    </source>
</reference>
<protein>
    <submittedName>
        <fullName evidence="2">Cation transport ATPase</fullName>
    </submittedName>
</protein>
<evidence type="ECO:0000256" key="1">
    <source>
        <dbReference type="SAM" id="Phobius"/>
    </source>
</evidence>
<sequence>MKTNNSVFNMIFSFLLFLFVLTTAIQPSFAKKTPDIPGPLKPWVDWVLHNQEEQLQCIPYYNDPEAFLCSWPTELKINLSNNGGEFRQSWHIQLESWISLPGNNQQWPKDVKVDEGPTVVINRDNLPEIKLPPGEHTVTGSFTWHQLPEYLQIPYESALISLTVNNNEIDFPNIDESGRLWLKTVQKKEKVEDRVKIEIFRLIDDKIPPQIVVYGTLDVAGSAREITLGPIYSPKNTIPVSLQSPLPAKLEQDARMRLQARPGRNHFTLTLRHSGPLQTLSFDHPNDGFWPQQEIWSFQARSNLRIVDLAGAPLIDPLQTSMPHHWHKYPAYRLLPGEILQLKEIKRGDPKPAPDQLTMDRNLWLRFDGKGYTIQDTIRGEKNTNWRLEMDSSIKLGRVAVDGTERFITKREGSGKAGVELRKGILNLTADSSYQENISRLPATGWDHDFYQAQGRLHLPPGWKLITAGGIDNIPQTWLKRWTLLDFFIVLIFTLAAAKLFSKRVAGIAFITLVLIYHEPNAPRYVWLALLIGFALLKYLPQGKFMQAVKIYQIIILLILIVIAIPYSIQALRIGIYPQLAKPWTSMATFSQKQQRSSIPRTMDADGLALMEQEATQQATRLPGSTSQEAVTSLKTEMSRTRPPYYKSQVMQYDPKTNTQTGPGLPKWQPFETINFSWSGPVTRDQTISFTLIGPVANLTLSFLRVFLIILLALGMFGIMYRRKQGFHVQNFKLFLIIPFFVISLFSAGIGKADEIPSREILDELQNRLLEKDDCFPVCADISDINITISPENLIILANVNTQVDAAIPLPGHVKHWLPQQVKVDGRDVRGLFRLNDTLWALVPSGIHTIELNGKIRKQNILQLPFPLKPHRVVIKTNGWDVKGVYPDGNVDSQLQFKRIVNQEEKQTEILETGVLPSFALVERNILLGLVWKVETTIRRISPAGSAMVLNVPLLSGESVTTEGVHVEDGLVQVNMNAGQSYLKWESFLEPSDSILLKHAKTDDWTEIWKVDVSPIFHMYSDGIPVILHKTGNRWYPTWHPWPGEEVTLKILRPSGIDGQTITIEKSHLELRPGQRTTNSKLSLTIKSGQGGQHTITLPLKAKLQEVKIGGKIQPIRQEGMNVLLPITPGKQNIELRWNEQEGIKSRYKTPVINIGNYSVNASIDVYFPYNRWVLFLGGEQLVGPAILFWPVLIVIVLAAFGLSKTGLTPLRFHHWFLLGIGMSMSNLPACLIIVGWLMALDFRKKFTNLSKRAFNSMQIGIGVLTFFAMVALVFAISKGLLGHPDMNIVGNGSSSGLLRWYQDVSNNTLPQAWIFSIPMLAYRIIMLAWALWISFSLIAVLKWGWKQFTQPTIWLSSPAKPKHKPDKKEKR</sequence>
<evidence type="ECO:0000313" key="3">
    <source>
        <dbReference type="Proteomes" id="UP000218542"/>
    </source>
</evidence>
<dbReference type="RefSeq" id="WP_203415431.1">
    <property type="nucleotide sequence ID" value="NZ_BAOS01000017.1"/>
</dbReference>
<organism evidence="2 3">
    <name type="scientific">Candidatus Scalindua japonica</name>
    <dbReference type="NCBI Taxonomy" id="1284222"/>
    <lineage>
        <taxon>Bacteria</taxon>
        <taxon>Pseudomonadati</taxon>
        <taxon>Planctomycetota</taxon>
        <taxon>Candidatus Brocadiia</taxon>
        <taxon>Candidatus Brocadiales</taxon>
        <taxon>Candidatus Scalinduaceae</taxon>
        <taxon>Candidatus Scalindua</taxon>
    </lineage>
</organism>
<keyword evidence="1" id="KW-1133">Transmembrane helix</keyword>
<feature type="transmembrane region" description="Helical" evidence="1">
    <location>
        <begin position="482"/>
        <end position="501"/>
    </location>
</feature>
<accession>A0A286TYX3</accession>
<comment type="caution">
    <text evidence="2">The sequence shown here is derived from an EMBL/GenBank/DDBJ whole genome shotgun (WGS) entry which is preliminary data.</text>
</comment>
<name>A0A286TYX3_9BACT</name>
<feature type="transmembrane region" description="Helical" evidence="1">
    <location>
        <begin position="696"/>
        <end position="720"/>
    </location>
</feature>
<keyword evidence="1" id="KW-0472">Membrane</keyword>
<gene>
    <name evidence="2" type="ORF">SCALIN_C17_0091</name>
</gene>
<dbReference type="EMBL" id="BAOS01000017">
    <property type="protein sequence ID" value="GAX61058.1"/>
    <property type="molecule type" value="Genomic_DNA"/>
</dbReference>
<feature type="transmembrane region" description="Helical" evidence="1">
    <location>
        <begin position="1260"/>
        <end position="1278"/>
    </location>
</feature>
<dbReference type="Proteomes" id="UP000218542">
    <property type="component" value="Unassembled WGS sequence"/>
</dbReference>
<proteinExistence type="predicted"/>